<accession>A0ACC7N5L9</accession>
<organism evidence="1 2">
    <name type="scientific">Paraburkholderia rhynchosiae</name>
    <dbReference type="NCBI Taxonomy" id="487049"/>
    <lineage>
        <taxon>Bacteria</taxon>
        <taxon>Pseudomonadati</taxon>
        <taxon>Pseudomonadota</taxon>
        <taxon>Betaproteobacteria</taxon>
        <taxon>Burkholderiales</taxon>
        <taxon>Burkholderiaceae</taxon>
        <taxon>Paraburkholderia</taxon>
    </lineage>
</organism>
<evidence type="ECO:0000313" key="2">
    <source>
        <dbReference type="Proteomes" id="UP001629235"/>
    </source>
</evidence>
<dbReference type="Proteomes" id="UP001629235">
    <property type="component" value="Unassembled WGS sequence"/>
</dbReference>
<reference evidence="1 2" key="1">
    <citation type="journal article" date="2024" name="Chem. Sci.">
        <title>Discovery of megapolipeptins by genome mining of a Burkholderiales bacteria collection.</title>
        <authorList>
            <person name="Paulo B.S."/>
            <person name="Recchia M.J.J."/>
            <person name="Lee S."/>
            <person name="Fergusson C.H."/>
            <person name="Romanowski S.B."/>
            <person name="Hernandez A."/>
            <person name="Krull N."/>
            <person name="Liu D.Y."/>
            <person name="Cavanagh H."/>
            <person name="Bos A."/>
            <person name="Gray C.A."/>
            <person name="Murphy B.T."/>
            <person name="Linington R.G."/>
            <person name="Eustaquio A.S."/>
        </authorList>
    </citation>
    <scope>NUCLEOTIDE SEQUENCE [LARGE SCALE GENOMIC DNA]</scope>
    <source>
        <strain evidence="1 2">RL18-126-BIB-B</strain>
    </source>
</reference>
<dbReference type="EMBL" id="JAQQDW010000006">
    <property type="protein sequence ID" value="MFM0102845.1"/>
    <property type="molecule type" value="Genomic_DNA"/>
</dbReference>
<comment type="caution">
    <text evidence="1">The sequence shown here is derived from an EMBL/GenBank/DDBJ whole genome shotgun (WGS) entry which is preliminary data.</text>
</comment>
<name>A0ACC7N5L9_9BURK</name>
<proteinExistence type="predicted"/>
<keyword evidence="2" id="KW-1185">Reference proteome</keyword>
<gene>
    <name evidence="1" type="ORF">PQR01_04960</name>
</gene>
<sequence length="201" mass="21118">MMRHSILHVAAAALCLAASSTYAAWHVDSSESTLSFVTAKAGAPGVGGIEEVQTFKQVGGSVGDDGKLRFNVDLASVETNIPLRNDRLKDLLFKVADYPQAVFAGAVDVHRFDALRVGANADIELTGQLTIAGQSKPLSANLRVVKLASNALLVGTRTPIVVNLKDYGLQDGVEALRSLMNLNVLTSSAPGSFSVVLRSGN</sequence>
<protein>
    <submittedName>
        <fullName evidence="1">YceI family protein</fullName>
    </submittedName>
</protein>
<evidence type="ECO:0000313" key="1">
    <source>
        <dbReference type="EMBL" id="MFM0102845.1"/>
    </source>
</evidence>